<name>D6RMM9_COPC7</name>
<dbReference type="GeneID" id="9379514"/>
<proteinExistence type="predicted"/>
<dbReference type="HOGENOM" id="CLU_2120963_0_0_1"/>
<keyword evidence="1" id="KW-1133">Transmembrane helix</keyword>
<gene>
    <name evidence="2" type="ORF">CC1G_14738</name>
</gene>
<feature type="transmembrane region" description="Helical" evidence="1">
    <location>
        <begin position="63"/>
        <end position="83"/>
    </location>
</feature>
<dbReference type="VEuPathDB" id="FungiDB:CC1G_14738"/>
<dbReference type="EMBL" id="AACS02000005">
    <property type="protein sequence ID" value="EFI27815.1"/>
    <property type="molecule type" value="Genomic_DNA"/>
</dbReference>
<sequence>MSARRSKWVELFDASWKGHRTGTVFHAVRRSFRAIWIGLVILTLSIGAVDAKQRTTSSINQQVAIAAIVSASVWIVAFFYTHIRRANPMLSLLSAVATANHYPAREHWWGQEPY</sequence>
<keyword evidence="3" id="KW-1185">Reference proteome</keyword>
<dbReference type="AlphaFoldDB" id="D6RMM9"/>
<dbReference type="RefSeq" id="XP_002911309.1">
    <property type="nucleotide sequence ID" value="XM_002911263.1"/>
</dbReference>
<protein>
    <submittedName>
        <fullName evidence="2">Uncharacterized protein</fullName>
    </submittedName>
</protein>
<keyword evidence="1" id="KW-0812">Transmembrane</keyword>
<dbReference type="KEGG" id="cci:CC1G_14738"/>
<comment type="caution">
    <text evidence="2">The sequence shown here is derived from an EMBL/GenBank/DDBJ whole genome shotgun (WGS) entry which is preliminary data.</text>
</comment>
<dbReference type="Proteomes" id="UP000001861">
    <property type="component" value="Unassembled WGS sequence"/>
</dbReference>
<accession>D6RMM9</accession>
<keyword evidence="1" id="KW-0472">Membrane</keyword>
<reference evidence="2 3" key="1">
    <citation type="journal article" date="2010" name="Proc. Natl. Acad. Sci. U.S.A.">
        <title>Insights into evolution of multicellular fungi from the assembled chromosomes of the mushroom Coprinopsis cinerea (Coprinus cinereus).</title>
        <authorList>
            <person name="Stajich J.E."/>
            <person name="Wilke S.K."/>
            <person name="Ahren D."/>
            <person name="Au C.H."/>
            <person name="Birren B.W."/>
            <person name="Borodovsky M."/>
            <person name="Burns C."/>
            <person name="Canback B."/>
            <person name="Casselton L.A."/>
            <person name="Cheng C.K."/>
            <person name="Deng J."/>
            <person name="Dietrich F.S."/>
            <person name="Fargo D.C."/>
            <person name="Farman M.L."/>
            <person name="Gathman A.C."/>
            <person name="Goldberg J."/>
            <person name="Guigo R."/>
            <person name="Hoegger P.J."/>
            <person name="Hooker J.B."/>
            <person name="Huggins A."/>
            <person name="James T.Y."/>
            <person name="Kamada T."/>
            <person name="Kilaru S."/>
            <person name="Kodira C."/>
            <person name="Kues U."/>
            <person name="Kupfer D."/>
            <person name="Kwan H.S."/>
            <person name="Lomsadze A."/>
            <person name="Li W."/>
            <person name="Lilly W.W."/>
            <person name="Ma L.J."/>
            <person name="Mackey A.J."/>
            <person name="Manning G."/>
            <person name="Martin F."/>
            <person name="Muraguchi H."/>
            <person name="Natvig D.O."/>
            <person name="Palmerini H."/>
            <person name="Ramesh M.A."/>
            <person name="Rehmeyer C.J."/>
            <person name="Roe B.A."/>
            <person name="Shenoy N."/>
            <person name="Stanke M."/>
            <person name="Ter-Hovhannisyan V."/>
            <person name="Tunlid A."/>
            <person name="Velagapudi R."/>
            <person name="Vision T.J."/>
            <person name="Zeng Q."/>
            <person name="Zolan M.E."/>
            <person name="Pukkila P.J."/>
        </authorList>
    </citation>
    <scope>NUCLEOTIDE SEQUENCE [LARGE SCALE GENOMIC DNA]</scope>
    <source>
        <strain evidence="3">Okayama-7 / 130 / ATCC MYA-4618 / FGSC 9003</strain>
    </source>
</reference>
<evidence type="ECO:0000313" key="2">
    <source>
        <dbReference type="EMBL" id="EFI27815.1"/>
    </source>
</evidence>
<evidence type="ECO:0000256" key="1">
    <source>
        <dbReference type="SAM" id="Phobius"/>
    </source>
</evidence>
<organism evidence="2 3">
    <name type="scientific">Coprinopsis cinerea (strain Okayama-7 / 130 / ATCC MYA-4618 / FGSC 9003)</name>
    <name type="common">Inky cap fungus</name>
    <name type="synonym">Hormographiella aspergillata</name>
    <dbReference type="NCBI Taxonomy" id="240176"/>
    <lineage>
        <taxon>Eukaryota</taxon>
        <taxon>Fungi</taxon>
        <taxon>Dikarya</taxon>
        <taxon>Basidiomycota</taxon>
        <taxon>Agaricomycotina</taxon>
        <taxon>Agaricomycetes</taxon>
        <taxon>Agaricomycetidae</taxon>
        <taxon>Agaricales</taxon>
        <taxon>Agaricineae</taxon>
        <taxon>Psathyrellaceae</taxon>
        <taxon>Coprinopsis</taxon>
    </lineage>
</organism>
<evidence type="ECO:0000313" key="3">
    <source>
        <dbReference type="Proteomes" id="UP000001861"/>
    </source>
</evidence>
<dbReference type="InParanoid" id="D6RMM9"/>
<feature type="transmembrane region" description="Helical" evidence="1">
    <location>
        <begin position="34"/>
        <end position="51"/>
    </location>
</feature>